<dbReference type="PRINTS" id="PR01713">
    <property type="entry name" value="NUCEPIMERASE"/>
</dbReference>
<evidence type="ECO:0000259" key="4">
    <source>
        <dbReference type="Pfam" id="PF01370"/>
    </source>
</evidence>
<evidence type="ECO:0000256" key="3">
    <source>
        <dbReference type="SAM" id="Phobius"/>
    </source>
</evidence>
<feature type="domain" description="NAD-dependent epimerase/dehydratase" evidence="4">
    <location>
        <begin position="46"/>
        <end position="291"/>
    </location>
</feature>
<dbReference type="AlphaFoldDB" id="A0AAD9JJM4"/>
<reference evidence="5" key="1">
    <citation type="journal article" date="2023" name="Mol. Biol. Evol.">
        <title>Third-Generation Sequencing Reveals the Adaptive Role of the Epigenome in Three Deep-Sea Polychaetes.</title>
        <authorList>
            <person name="Perez M."/>
            <person name="Aroh O."/>
            <person name="Sun Y."/>
            <person name="Lan Y."/>
            <person name="Juniper S.K."/>
            <person name="Young C.R."/>
            <person name="Angers B."/>
            <person name="Qian P.Y."/>
        </authorList>
    </citation>
    <scope>NUCLEOTIDE SEQUENCE</scope>
    <source>
        <strain evidence="5">P08H-3</strain>
    </source>
</reference>
<comment type="similarity">
    <text evidence="1">Belongs to the NAD(P)-dependent epimerase/dehydratase family.</text>
</comment>
<evidence type="ECO:0000256" key="1">
    <source>
        <dbReference type="ARBA" id="ARBA00007637"/>
    </source>
</evidence>
<feature type="transmembrane region" description="Helical" evidence="3">
    <location>
        <begin position="45"/>
        <end position="63"/>
    </location>
</feature>
<dbReference type="Pfam" id="PF01370">
    <property type="entry name" value="Epimerase"/>
    <property type="match status" value="1"/>
</dbReference>
<protein>
    <recommendedName>
        <fullName evidence="4">NAD-dependent epimerase/dehydratase domain-containing protein</fullName>
    </recommendedName>
</protein>
<sequence>MHQSQQTHNYQPFVAIMLVCLIFFILVYSNLFLDHKDRQPNGSKRVLVTGAAGFIGFHLSLQLTKTSASIIVAMDNFNDYYDVQLKIDRAYELHKAGVKVYYADLCDLAFIEKLFAAYNFTHVIHLGAQAGVRYSLENPLAYVHSNIEGTQVILDTVKKYPNIHLTYASSSSVYGKNSPIPFHLNADTDHPGNMYAATKRANELMAYQHCTSTGIKSVGLRFFTVYGPWGRPDMAVYKFAQSIVEGKKVPMFKVSGDEELGRDFTYIDDIIAGILSTMDYNPDCCGVVFNLGFGHSVSVPELITILEEELGQNAELDLLPLPPTEILQTWADISVSRQHLGFKPVTALQDGVRKFIEWFTQYHQLRDKLQKSGQMSAAQQWYNELVQKTTTVHNASDWKSA</sequence>
<dbReference type="InterPro" id="IPR036291">
    <property type="entry name" value="NAD(P)-bd_dom_sf"/>
</dbReference>
<comment type="caution">
    <text evidence="5">The sequence shown here is derived from an EMBL/GenBank/DDBJ whole genome shotgun (WGS) entry which is preliminary data.</text>
</comment>
<feature type="transmembrane region" description="Helical" evidence="3">
    <location>
        <begin position="12"/>
        <end position="33"/>
    </location>
</feature>
<name>A0AAD9JJM4_9ANNE</name>
<dbReference type="EMBL" id="JAODUP010000289">
    <property type="protein sequence ID" value="KAK2153680.1"/>
    <property type="molecule type" value="Genomic_DNA"/>
</dbReference>
<organism evidence="5 6">
    <name type="scientific">Paralvinella palmiformis</name>
    <dbReference type="NCBI Taxonomy" id="53620"/>
    <lineage>
        <taxon>Eukaryota</taxon>
        <taxon>Metazoa</taxon>
        <taxon>Spiralia</taxon>
        <taxon>Lophotrochozoa</taxon>
        <taxon>Annelida</taxon>
        <taxon>Polychaeta</taxon>
        <taxon>Sedentaria</taxon>
        <taxon>Canalipalpata</taxon>
        <taxon>Terebellida</taxon>
        <taxon>Terebelliformia</taxon>
        <taxon>Alvinellidae</taxon>
        <taxon>Paralvinella</taxon>
    </lineage>
</organism>
<dbReference type="InterPro" id="IPR001509">
    <property type="entry name" value="Epimerase_deHydtase"/>
</dbReference>
<proteinExistence type="inferred from homology"/>
<accession>A0AAD9JJM4</accession>
<gene>
    <name evidence="5" type="ORF">LSH36_289g00013</name>
</gene>
<keyword evidence="3" id="KW-1133">Transmembrane helix</keyword>
<evidence type="ECO:0000313" key="6">
    <source>
        <dbReference type="Proteomes" id="UP001208570"/>
    </source>
</evidence>
<evidence type="ECO:0000313" key="5">
    <source>
        <dbReference type="EMBL" id="KAK2153680.1"/>
    </source>
</evidence>
<evidence type="ECO:0000256" key="2">
    <source>
        <dbReference type="ARBA" id="ARBA00023027"/>
    </source>
</evidence>
<dbReference type="Gene3D" id="3.40.50.720">
    <property type="entry name" value="NAD(P)-binding Rossmann-like Domain"/>
    <property type="match status" value="1"/>
</dbReference>
<keyword evidence="3" id="KW-0812">Transmembrane</keyword>
<keyword evidence="2" id="KW-0520">NAD</keyword>
<keyword evidence="3" id="KW-0472">Membrane</keyword>
<dbReference type="Proteomes" id="UP001208570">
    <property type="component" value="Unassembled WGS sequence"/>
</dbReference>
<dbReference type="SUPFAM" id="SSF51735">
    <property type="entry name" value="NAD(P)-binding Rossmann-fold domains"/>
    <property type="match status" value="1"/>
</dbReference>
<dbReference type="PANTHER" id="PTHR43574">
    <property type="entry name" value="EPIMERASE-RELATED"/>
    <property type="match status" value="1"/>
</dbReference>
<keyword evidence="6" id="KW-1185">Reference proteome</keyword>